<feature type="transmembrane region" description="Helical" evidence="5">
    <location>
        <begin position="20"/>
        <end position="39"/>
    </location>
</feature>
<feature type="coiled-coil region" evidence="4">
    <location>
        <begin position="311"/>
        <end position="345"/>
    </location>
</feature>
<protein>
    <submittedName>
        <fullName evidence="8">Methyl-accepting chemotaxis protein</fullName>
    </submittedName>
</protein>
<evidence type="ECO:0000256" key="2">
    <source>
        <dbReference type="ARBA" id="ARBA00029447"/>
    </source>
</evidence>
<evidence type="ECO:0000259" key="7">
    <source>
        <dbReference type="PROSITE" id="PS50885"/>
    </source>
</evidence>
<evidence type="ECO:0000259" key="6">
    <source>
        <dbReference type="PROSITE" id="PS50111"/>
    </source>
</evidence>
<sequence>MNIDKSSWLSSFEKHIQKILLAIIILVDPPALLFSYYVFAGLRNYPVWIILLGYSIMLFTLGLFTVFLGKFLARKSVLDGNFNLPVVLSVLLFVMNFIAATFIGIFAKFIQPLPEETLILRLSGALAINVNILAIFVVLYANSKLLKEISGDRYPKIMVPVSLKLVLGVLSVSMWIGPLLLKYLLLKMELSAELQKNFVITNVGLNIILAFSVILLSKRLLSGMPKIIDVLASISKGDLTKGVSIDSVDEFRYISNELNNAVNGIGNVLRNTIQISNSSLDVLSSLTSKFGAFENTANKTIDAVQYQQSAIERVTSSVEEITANIEQLSEQAQSLADLAVNVQKLADTLDEKSKTSVDELNKVKQTTSGFVKEYESLENGISELTNATKNIGNIIESVRSIAEQTNLLALNAAIEAARAGEAGRGFAVVADEIRKLAEETKRSTDTITSTIAMIEQSSKNLNEQIERLRSGIESTEKGYETLFGTFEYLQKAISDIANAIDTLAAHSEEQNASAEEMRSGANEIVTSISKISSQGEEISSVMQDVEEQLHILSEKLRETIGSFNNLRSSLEKFRI</sequence>
<feature type="transmembrane region" description="Helical" evidence="5">
    <location>
        <begin position="161"/>
        <end position="186"/>
    </location>
</feature>
<keyword evidence="4" id="KW-0175">Coiled coil</keyword>
<dbReference type="PANTHER" id="PTHR32089:SF112">
    <property type="entry name" value="LYSOZYME-LIKE PROTEIN-RELATED"/>
    <property type="match status" value="1"/>
</dbReference>
<evidence type="ECO:0000256" key="3">
    <source>
        <dbReference type="PROSITE-ProRule" id="PRU00284"/>
    </source>
</evidence>
<dbReference type="InterPro" id="IPR003660">
    <property type="entry name" value="HAMP_dom"/>
</dbReference>
<keyword evidence="5" id="KW-0812">Transmembrane</keyword>
<feature type="transmembrane region" description="Helical" evidence="5">
    <location>
        <begin position="84"/>
        <end position="106"/>
    </location>
</feature>
<keyword evidence="1 3" id="KW-0807">Transducer</keyword>
<feature type="transmembrane region" description="Helical" evidence="5">
    <location>
        <begin position="118"/>
        <end position="141"/>
    </location>
</feature>
<dbReference type="Pfam" id="PF00015">
    <property type="entry name" value="MCPsignal"/>
    <property type="match status" value="1"/>
</dbReference>
<dbReference type="CDD" id="cd11386">
    <property type="entry name" value="MCP_signal"/>
    <property type="match status" value="1"/>
</dbReference>
<name>A0A7C5U3M5_9BACT</name>
<dbReference type="EMBL" id="DRXW01000063">
    <property type="protein sequence ID" value="HHR33500.1"/>
    <property type="molecule type" value="Genomic_DNA"/>
</dbReference>
<dbReference type="Gene3D" id="1.10.287.950">
    <property type="entry name" value="Methyl-accepting chemotaxis protein"/>
    <property type="match status" value="1"/>
</dbReference>
<keyword evidence="5" id="KW-0472">Membrane</keyword>
<gene>
    <name evidence="8" type="ORF">ENM46_00960</name>
</gene>
<evidence type="ECO:0000313" key="8">
    <source>
        <dbReference type="EMBL" id="HHR33500.1"/>
    </source>
</evidence>
<dbReference type="AlphaFoldDB" id="A0A7C5U3M5"/>
<feature type="domain" description="Methyl-accepting transducer" evidence="6">
    <location>
        <begin position="282"/>
        <end position="525"/>
    </location>
</feature>
<feature type="coiled-coil region" evidence="4">
    <location>
        <begin position="451"/>
        <end position="509"/>
    </location>
</feature>
<evidence type="ECO:0000256" key="1">
    <source>
        <dbReference type="ARBA" id="ARBA00023224"/>
    </source>
</evidence>
<accession>A0A7C5U3M5</accession>
<feature type="domain" description="HAMP" evidence="7">
    <location>
        <begin position="218"/>
        <end position="270"/>
    </location>
</feature>
<dbReference type="GO" id="GO:0016020">
    <property type="term" value="C:membrane"/>
    <property type="evidence" value="ECO:0007669"/>
    <property type="project" value="InterPro"/>
</dbReference>
<dbReference type="GO" id="GO:0007165">
    <property type="term" value="P:signal transduction"/>
    <property type="evidence" value="ECO:0007669"/>
    <property type="project" value="UniProtKB-KW"/>
</dbReference>
<feature type="transmembrane region" description="Helical" evidence="5">
    <location>
        <begin position="45"/>
        <end position="72"/>
    </location>
</feature>
<dbReference type="PROSITE" id="PS50111">
    <property type="entry name" value="CHEMOTAXIS_TRANSDUC_2"/>
    <property type="match status" value="1"/>
</dbReference>
<reference evidence="8" key="1">
    <citation type="journal article" date="2020" name="mSystems">
        <title>Genome- and Community-Level Interaction Insights into Carbon Utilization and Element Cycling Functions of Hydrothermarchaeota in Hydrothermal Sediment.</title>
        <authorList>
            <person name="Zhou Z."/>
            <person name="Liu Y."/>
            <person name="Xu W."/>
            <person name="Pan J."/>
            <person name="Luo Z.H."/>
            <person name="Li M."/>
        </authorList>
    </citation>
    <scope>NUCLEOTIDE SEQUENCE [LARGE SCALE GENOMIC DNA]</scope>
    <source>
        <strain evidence="8">SpSt-1088</strain>
    </source>
</reference>
<organism evidence="8">
    <name type="scientific">Fervidobacterium nodosum</name>
    <dbReference type="NCBI Taxonomy" id="2424"/>
    <lineage>
        <taxon>Bacteria</taxon>
        <taxon>Thermotogati</taxon>
        <taxon>Thermotogota</taxon>
        <taxon>Thermotogae</taxon>
        <taxon>Thermotogales</taxon>
        <taxon>Fervidobacteriaceae</taxon>
        <taxon>Fervidobacterium</taxon>
    </lineage>
</organism>
<dbReference type="InterPro" id="IPR004089">
    <property type="entry name" value="MCPsignal_dom"/>
</dbReference>
<proteinExistence type="inferred from homology"/>
<evidence type="ECO:0000256" key="5">
    <source>
        <dbReference type="SAM" id="Phobius"/>
    </source>
</evidence>
<feature type="transmembrane region" description="Helical" evidence="5">
    <location>
        <begin position="198"/>
        <end position="216"/>
    </location>
</feature>
<comment type="similarity">
    <text evidence="2">Belongs to the methyl-accepting chemotaxis (MCP) protein family.</text>
</comment>
<keyword evidence="5" id="KW-1133">Transmembrane helix</keyword>
<dbReference type="SUPFAM" id="SSF58104">
    <property type="entry name" value="Methyl-accepting chemotaxis protein (MCP) signaling domain"/>
    <property type="match status" value="1"/>
</dbReference>
<dbReference type="PROSITE" id="PS50885">
    <property type="entry name" value="HAMP"/>
    <property type="match status" value="1"/>
</dbReference>
<evidence type="ECO:0000256" key="4">
    <source>
        <dbReference type="SAM" id="Coils"/>
    </source>
</evidence>
<dbReference type="PANTHER" id="PTHR32089">
    <property type="entry name" value="METHYL-ACCEPTING CHEMOTAXIS PROTEIN MCPB"/>
    <property type="match status" value="1"/>
</dbReference>
<comment type="caution">
    <text evidence="8">The sequence shown here is derived from an EMBL/GenBank/DDBJ whole genome shotgun (WGS) entry which is preliminary data.</text>
</comment>
<dbReference type="SMART" id="SM00283">
    <property type="entry name" value="MA"/>
    <property type="match status" value="1"/>
</dbReference>